<evidence type="ECO:0000256" key="1">
    <source>
        <dbReference type="SAM" id="MobiDB-lite"/>
    </source>
</evidence>
<evidence type="ECO:0000313" key="2">
    <source>
        <dbReference type="EMBL" id="RII39228.1"/>
    </source>
</evidence>
<accession>A0A399J1F1</accession>
<dbReference type="AlphaFoldDB" id="A0A399J1F1"/>
<dbReference type="CDD" id="cd16439">
    <property type="entry name" value="beta_Kdo_transferase_KpsC_2"/>
    <property type="match status" value="1"/>
</dbReference>
<organism evidence="2 3">
    <name type="scientific">Pseudooceanicola sediminis</name>
    <dbReference type="NCBI Taxonomy" id="2211117"/>
    <lineage>
        <taxon>Bacteria</taxon>
        <taxon>Pseudomonadati</taxon>
        <taxon>Pseudomonadota</taxon>
        <taxon>Alphaproteobacteria</taxon>
        <taxon>Rhodobacterales</taxon>
        <taxon>Paracoccaceae</taxon>
        <taxon>Pseudooceanicola</taxon>
    </lineage>
</organism>
<dbReference type="GO" id="GO:0015774">
    <property type="term" value="P:polysaccharide transport"/>
    <property type="evidence" value="ECO:0007669"/>
    <property type="project" value="InterPro"/>
</dbReference>
<dbReference type="InterPro" id="IPR007833">
    <property type="entry name" value="Capsule_polysaccharide_synth"/>
</dbReference>
<keyword evidence="3" id="KW-1185">Reference proteome</keyword>
<reference evidence="2 3" key="1">
    <citation type="submission" date="2018-08" db="EMBL/GenBank/DDBJ databases">
        <title>Pseudooceanicola sediminis CY03 in the family Rhodobacteracea.</title>
        <authorList>
            <person name="Zhang Y.-J."/>
        </authorList>
    </citation>
    <scope>NUCLEOTIDE SEQUENCE [LARGE SCALE GENOMIC DNA]</scope>
    <source>
        <strain evidence="2 3">CY03</strain>
    </source>
</reference>
<dbReference type="Pfam" id="PF05159">
    <property type="entry name" value="Capsule_synth"/>
    <property type="match status" value="3"/>
</dbReference>
<dbReference type="GO" id="GO:0000271">
    <property type="term" value="P:polysaccharide biosynthetic process"/>
    <property type="evidence" value="ECO:0007669"/>
    <property type="project" value="InterPro"/>
</dbReference>
<name>A0A399J1F1_9RHOB</name>
<dbReference type="EMBL" id="QWJJ01000006">
    <property type="protein sequence ID" value="RII39228.1"/>
    <property type="molecule type" value="Genomic_DNA"/>
</dbReference>
<evidence type="ECO:0000313" key="3">
    <source>
        <dbReference type="Proteomes" id="UP000265848"/>
    </source>
</evidence>
<proteinExistence type="predicted"/>
<feature type="region of interest" description="Disordered" evidence="1">
    <location>
        <begin position="1"/>
        <end position="21"/>
    </location>
</feature>
<protein>
    <submittedName>
        <fullName evidence="2">Capsular polysaccharide biosynthesis protein</fullName>
    </submittedName>
</protein>
<sequence length="682" mass="74361">MTRRGAAPPGPPGQESEERHRVPSVSCRYYVGPVGVWMQPRVRRILRLAGYRLRIGPARPGDLVAVWGHAEAARRGAALAKRRGAALLRIEDAFLRSLEPGRAGAPPMALTVDHRGCHFDATLPSDLEHLLKSEPLNDPALLARAEGVMARLREAHLTKYAAVDPDLALPTPGFVLVIDQVRGDASVRLGRADAATFAQMLARAQAENPGVPVVIKTHPETRAGFRAGYFGASDATDRVTLLDSAISPWRLLEAASAVYTVSSQLGFEAILAGHRPRVFGIPFYAGWGLSEDRHPDMPGPDRRGRRLTPAQLVAGAMLLYPLWYDPCRDRLCAAEDTIEALAAQARSWREDRQGWRGLNIRLWKRQAFQRFFGTVVPMRFTPAPDRRRVMSWAARTPQADTVVRVEDGFLRSRGLGAALVPPLSLVLDDLGIYYDPARESRLERLIATRSTLRADQRARAEALIARLRAAGLSKYNTGQVPDLSHLRAGRRLLVPGQVEDDASVRLGAGAVRTNLALLQAARAAHPDAVILYKPHPDVEAGLRPGAIDAGGLADAVLRDVDPGAVLGQVDAVCTMTSLIGFEALLRGLPVQVLGQPFYAGWGLTDDLGPQVDRRRARPDLAGLVHATLIDYPRYRDPVSELPCPVEVVVDRLAEGRALPRGPALRLLARAQGLAASHARIWR</sequence>
<comment type="caution">
    <text evidence="2">The sequence shown here is derived from an EMBL/GenBank/DDBJ whole genome shotgun (WGS) entry which is preliminary data.</text>
</comment>
<dbReference type="CDD" id="cd16440">
    <property type="entry name" value="beta_Kdo_transferase_KpsC_1"/>
    <property type="match status" value="1"/>
</dbReference>
<dbReference type="OrthoDB" id="543755at2"/>
<gene>
    <name evidence="2" type="ORF">DL237_08760</name>
</gene>
<dbReference type="Proteomes" id="UP000265848">
    <property type="component" value="Unassembled WGS sequence"/>
</dbReference>